<comment type="caution">
    <text evidence="1">The sequence shown here is derived from an EMBL/GenBank/DDBJ whole genome shotgun (WGS) entry which is preliminary data.</text>
</comment>
<organism evidence="1 2">
    <name type="scientific">Ilumatobacter coccineus</name>
    <dbReference type="NCBI Taxonomy" id="467094"/>
    <lineage>
        <taxon>Bacteria</taxon>
        <taxon>Bacillati</taxon>
        <taxon>Actinomycetota</taxon>
        <taxon>Acidimicrobiia</taxon>
        <taxon>Acidimicrobiales</taxon>
        <taxon>Ilumatobacteraceae</taxon>
        <taxon>Ilumatobacter</taxon>
    </lineage>
</organism>
<gene>
    <name evidence="1" type="ORF">CSA55_02270</name>
</gene>
<proteinExistence type="predicted"/>
<protein>
    <submittedName>
        <fullName evidence="1">Uncharacterized protein</fullName>
    </submittedName>
</protein>
<accession>A0A2G6KBQ9</accession>
<reference evidence="1 2" key="1">
    <citation type="submission" date="2017-10" db="EMBL/GenBank/DDBJ databases">
        <title>Novel microbial diversity and functional potential in the marine mammal oral microbiome.</title>
        <authorList>
            <person name="Dudek N.K."/>
            <person name="Sun C.L."/>
            <person name="Burstein D."/>
            <person name="Kantor R.S."/>
            <person name="Aliaga Goltsman D.S."/>
            <person name="Bik E.M."/>
            <person name="Thomas B.C."/>
            <person name="Banfield J.F."/>
            <person name="Relman D.A."/>
        </authorList>
    </citation>
    <scope>NUCLEOTIDE SEQUENCE [LARGE SCALE GENOMIC DNA]</scope>
    <source>
        <strain evidence="1">DOLJORAL78_61_10</strain>
    </source>
</reference>
<dbReference type="EMBL" id="PDSL01000037">
    <property type="protein sequence ID" value="PIE33136.1"/>
    <property type="molecule type" value="Genomic_DNA"/>
</dbReference>
<dbReference type="Proteomes" id="UP000230914">
    <property type="component" value="Unassembled WGS sequence"/>
</dbReference>
<evidence type="ECO:0000313" key="1">
    <source>
        <dbReference type="EMBL" id="PIE33136.1"/>
    </source>
</evidence>
<dbReference type="AlphaFoldDB" id="A0A2G6KBQ9"/>
<evidence type="ECO:0000313" key="2">
    <source>
        <dbReference type="Proteomes" id="UP000230914"/>
    </source>
</evidence>
<sequence length="180" mass="18863">MEDSDGEVYASLVDLADNSDLVVVGTVGEVVARQMEGDPEELVVDADTGMSSAHPMILHDVTVTDQIRGSIDHDADTILVATFDDGVTETPDQSDSLEPGSTVVLFLQRRDREDGSGSDSVESFAVPTGGAQGILDVSEGDARARVTSLTHVTPDQVLERGVEGRAVIALDVLIAALAES</sequence>
<name>A0A2G6KBQ9_9ACTN</name>